<proteinExistence type="predicted"/>
<dbReference type="Proteomes" id="UP000581447">
    <property type="component" value="Unassembled WGS sequence"/>
</dbReference>
<protein>
    <submittedName>
        <fullName evidence="2">Uncharacterized protein</fullName>
    </submittedName>
</protein>
<keyword evidence="1" id="KW-0732">Signal</keyword>
<reference evidence="2 3" key="1">
    <citation type="submission" date="2020-08" db="EMBL/GenBank/DDBJ databases">
        <title>Genomic Encyclopedia of Type Strains, Phase IV (KMG-IV): sequencing the most valuable type-strain genomes for metagenomic binning, comparative biology and taxonomic classification.</title>
        <authorList>
            <person name="Goeker M."/>
        </authorList>
    </citation>
    <scope>NUCLEOTIDE SEQUENCE [LARGE SCALE GENOMIC DNA]</scope>
    <source>
        <strain evidence="2 3">DSM 29050</strain>
    </source>
</reference>
<organism evidence="2 3">
    <name type="scientific">Sphingorhabdus rigui</name>
    <dbReference type="NCBI Taxonomy" id="1282858"/>
    <lineage>
        <taxon>Bacteria</taxon>
        <taxon>Pseudomonadati</taxon>
        <taxon>Pseudomonadota</taxon>
        <taxon>Alphaproteobacteria</taxon>
        <taxon>Sphingomonadales</taxon>
        <taxon>Sphingomonadaceae</taxon>
        <taxon>Sphingorhabdus</taxon>
    </lineage>
</organism>
<sequence length="172" mass="18908">MPKLTYAVLIAGLCASSAHAAETTVDRPKVYSDIVACRALADAAARLECFDVASKSLEEATESRQVVLLDQGEVRKTKRSLFGFSLPKIPFFGESDEAQDEEYKQIEGEIDGIQALSNGRYQFAVNDAGTWQTTEGSWIILKNGQKFKIKRGAVGSYMLVVNGRAIRVKRVN</sequence>
<comment type="caution">
    <text evidence="2">The sequence shown here is derived from an EMBL/GenBank/DDBJ whole genome shotgun (WGS) entry which is preliminary data.</text>
</comment>
<accession>A0A840AW29</accession>
<evidence type="ECO:0000313" key="3">
    <source>
        <dbReference type="Proteomes" id="UP000581447"/>
    </source>
</evidence>
<name>A0A840AW29_9SPHN</name>
<gene>
    <name evidence="2" type="ORF">GGR91_000761</name>
</gene>
<dbReference type="EMBL" id="JACIEA010000001">
    <property type="protein sequence ID" value="MBB3942539.1"/>
    <property type="molecule type" value="Genomic_DNA"/>
</dbReference>
<dbReference type="RefSeq" id="WP_183940215.1">
    <property type="nucleotide sequence ID" value="NZ_BAABBG010000001.1"/>
</dbReference>
<keyword evidence="3" id="KW-1185">Reference proteome</keyword>
<feature type="signal peptide" evidence="1">
    <location>
        <begin position="1"/>
        <end position="20"/>
    </location>
</feature>
<evidence type="ECO:0000256" key="1">
    <source>
        <dbReference type="SAM" id="SignalP"/>
    </source>
</evidence>
<dbReference type="AlphaFoldDB" id="A0A840AW29"/>
<evidence type="ECO:0000313" key="2">
    <source>
        <dbReference type="EMBL" id="MBB3942539.1"/>
    </source>
</evidence>
<feature type="chain" id="PRO_5032672769" evidence="1">
    <location>
        <begin position="21"/>
        <end position="172"/>
    </location>
</feature>